<dbReference type="AlphaFoldDB" id="A0A1V9ZM00"/>
<reference evidence="2 3" key="1">
    <citation type="journal article" date="2014" name="Genome Biol. Evol.">
        <title>The secreted proteins of Achlya hypogyna and Thraustotheca clavata identify the ancestral oomycete secretome and reveal gene acquisitions by horizontal gene transfer.</title>
        <authorList>
            <person name="Misner I."/>
            <person name="Blouin N."/>
            <person name="Leonard G."/>
            <person name="Richards T.A."/>
            <person name="Lane C.E."/>
        </authorList>
    </citation>
    <scope>NUCLEOTIDE SEQUENCE [LARGE SCALE GENOMIC DNA]</scope>
    <source>
        <strain evidence="2 3">ATCC 48635</strain>
    </source>
</reference>
<organism evidence="2 3">
    <name type="scientific">Achlya hypogyna</name>
    <name type="common">Oomycete</name>
    <name type="synonym">Protoachlya hypogyna</name>
    <dbReference type="NCBI Taxonomy" id="1202772"/>
    <lineage>
        <taxon>Eukaryota</taxon>
        <taxon>Sar</taxon>
        <taxon>Stramenopiles</taxon>
        <taxon>Oomycota</taxon>
        <taxon>Saprolegniomycetes</taxon>
        <taxon>Saprolegniales</taxon>
        <taxon>Achlyaceae</taxon>
        <taxon>Achlya</taxon>
    </lineage>
</organism>
<name>A0A1V9ZM00_ACHHY</name>
<accession>A0A1V9ZM00</accession>
<feature type="compositionally biased region" description="Basic and acidic residues" evidence="1">
    <location>
        <begin position="178"/>
        <end position="191"/>
    </location>
</feature>
<feature type="compositionally biased region" description="Basic and acidic residues" evidence="1">
    <location>
        <begin position="157"/>
        <end position="168"/>
    </location>
</feature>
<dbReference type="OrthoDB" id="68065at2759"/>
<proteinExistence type="predicted"/>
<evidence type="ECO:0000256" key="1">
    <source>
        <dbReference type="SAM" id="MobiDB-lite"/>
    </source>
</evidence>
<dbReference type="Proteomes" id="UP000243579">
    <property type="component" value="Unassembled WGS sequence"/>
</dbReference>
<evidence type="ECO:0000313" key="3">
    <source>
        <dbReference type="Proteomes" id="UP000243579"/>
    </source>
</evidence>
<keyword evidence="3" id="KW-1185">Reference proteome</keyword>
<feature type="region of interest" description="Disordered" evidence="1">
    <location>
        <begin position="139"/>
        <end position="197"/>
    </location>
</feature>
<comment type="caution">
    <text evidence="2">The sequence shown here is derived from an EMBL/GenBank/DDBJ whole genome shotgun (WGS) entry which is preliminary data.</text>
</comment>
<sequence length="197" mass="22487">MAKFMGLSFILNTKDMHERAAKEDILRTSNLLVNLNLPHPVLPSLQAMSQAPLLLRPTLADAINTATVRRRLAIERRNAKRNIPSKASSVSPPNEPLLIHVKNTKNRVSAAAYREKRDKKLSVILAEIARLEQAHPDMAHRPFVPAKKVKSEQLPTESKEEYRRRTNRESAAGSRQLQQEKLRHYTRELARLRNSQP</sequence>
<protein>
    <submittedName>
        <fullName evidence="2">Uncharacterized protein</fullName>
    </submittedName>
</protein>
<dbReference type="EMBL" id="JNBR01000075">
    <property type="protein sequence ID" value="OQR99012.1"/>
    <property type="molecule type" value="Genomic_DNA"/>
</dbReference>
<evidence type="ECO:0000313" key="2">
    <source>
        <dbReference type="EMBL" id="OQR99012.1"/>
    </source>
</evidence>
<gene>
    <name evidence="2" type="ORF">ACHHYP_07446</name>
</gene>